<reference evidence="16 17" key="1">
    <citation type="submission" date="2012-06" db="EMBL/GenBank/DDBJ databases">
        <title>Complete sequence of Sulfurospirillum barnesii SES-3.</title>
        <authorList>
            <consortium name="US DOE Joint Genome Institute"/>
            <person name="Lucas S."/>
            <person name="Han J."/>
            <person name="Lapidus A."/>
            <person name="Cheng J.-F."/>
            <person name="Goodwin L."/>
            <person name="Pitluck S."/>
            <person name="Peters L."/>
            <person name="Ovchinnikova G."/>
            <person name="Lu M."/>
            <person name="Detter J.C."/>
            <person name="Han C."/>
            <person name="Tapia R."/>
            <person name="Land M."/>
            <person name="Hauser L."/>
            <person name="Kyrpides N."/>
            <person name="Ivanova N."/>
            <person name="Pagani I."/>
            <person name="Stolz J."/>
            <person name="Arkin A."/>
            <person name="Dehal P."/>
            <person name="Oremland R."/>
            <person name="Saltikov C."/>
            <person name="Basu P."/>
            <person name="Hollibaugh J."/>
            <person name="Newman D."/>
            <person name="Stolyar S."/>
            <person name="Hazen T."/>
            <person name="Woyke T."/>
        </authorList>
    </citation>
    <scope>NUCLEOTIDE SEQUENCE [LARGE SCALE GENOMIC DNA]</scope>
    <source>
        <strain evidence="17">ATCC 700032 / DSM 10660 / SES-3</strain>
    </source>
</reference>
<dbReference type="UniPathway" id="UPA00050">
    <property type="reaction ID" value="UER00063"/>
</dbReference>
<evidence type="ECO:0000256" key="9">
    <source>
        <dbReference type="ARBA" id="ARBA00023002"/>
    </source>
</evidence>
<dbReference type="InterPro" id="IPR002912">
    <property type="entry name" value="ACT_dom"/>
</dbReference>
<keyword evidence="6 13" id="KW-0028">Amino-acid biosynthesis</keyword>
<evidence type="ECO:0000256" key="10">
    <source>
        <dbReference type="ARBA" id="ARBA00023167"/>
    </source>
</evidence>
<organism evidence="16 17">
    <name type="scientific">Sulfurospirillum barnesii (strain ATCC 700032 / DSM 10660 / SES-3)</name>
    <dbReference type="NCBI Taxonomy" id="760154"/>
    <lineage>
        <taxon>Bacteria</taxon>
        <taxon>Pseudomonadati</taxon>
        <taxon>Campylobacterota</taxon>
        <taxon>Epsilonproteobacteria</taxon>
        <taxon>Campylobacterales</taxon>
        <taxon>Sulfurospirillaceae</taxon>
        <taxon>Sulfurospirillum</taxon>
    </lineage>
</organism>
<feature type="active site" description="Proton donor" evidence="11">
    <location>
        <position position="198"/>
    </location>
</feature>
<dbReference type="FunFam" id="3.30.360.10:FF:000005">
    <property type="entry name" value="Homoserine dehydrogenase"/>
    <property type="match status" value="1"/>
</dbReference>
<feature type="binding site" evidence="12">
    <location>
        <begin position="7"/>
        <end position="14"/>
    </location>
    <ligand>
        <name>NADP(+)</name>
        <dbReference type="ChEBI" id="CHEBI:58349"/>
    </ligand>
</feature>
<dbReference type="CDD" id="cd04881">
    <property type="entry name" value="ACT_HSDH-Hom"/>
    <property type="match status" value="1"/>
</dbReference>
<evidence type="ECO:0000256" key="13">
    <source>
        <dbReference type="RuleBase" id="RU000579"/>
    </source>
</evidence>
<proteinExistence type="inferred from homology"/>
<dbReference type="PROSITE" id="PS51671">
    <property type="entry name" value="ACT"/>
    <property type="match status" value="1"/>
</dbReference>
<evidence type="ECO:0000256" key="14">
    <source>
        <dbReference type="RuleBase" id="RU004171"/>
    </source>
</evidence>
<dbReference type="Pfam" id="PF01842">
    <property type="entry name" value="ACT"/>
    <property type="match status" value="1"/>
</dbReference>
<evidence type="ECO:0000256" key="5">
    <source>
        <dbReference type="ARBA" id="ARBA00013376"/>
    </source>
</evidence>
<dbReference type="InterPro" id="IPR019811">
    <property type="entry name" value="HDH_CS"/>
</dbReference>
<dbReference type="GO" id="GO:0009086">
    <property type="term" value="P:methionine biosynthetic process"/>
    <property type="evidence" value="ECO:0007669"/>
    <property type="project" value="UniProtKB-KW"/>
</dbReference>
<comment type="catalytic activity">
    <reaction evidence="13">
        <text>L-homoserine + NADP(+) = L-aspartate 4-semialdehyde + NADPH + H(+)</text>
        <dbReference type="Rhea" id="RHEA:15761"/>
        <dbReference type="ChEBI" id="CHEBI:15378"/>
        <dbReference type="ChEBI" id="CHEBI:57476"/>
        <dbReference type="ChEBI" id="CHEBI:57783"/>
        <dbReference type="ChEBI" id="CHEBI:58349"/>
        <dbReference type="ChEBI" id="CHEBI:537519"/>
        <dbReference type="EC" id="1.1.1.3"/>
    </reaction>
</comment>
<dbReference type="AlphaFoldDB" id="I3XU90"/>
<dbReference type="InterPro" id="IPR005106">
    <property type="entry name" value="Asp/hSer_DH_NAD-bd"/>
</dbReference>
<dbReference type="Gene3D" id="3.30.70.260">
    <property type="match status" value="1"/>
</dbReference>
<dbReference type="PROSITE" id="PS01042">
    <property type="entry name" value="HOMOSER_DHGENASE"/>
    <property type="match status" value="1"/>
</dbReference>
<keyword evidence="9 13" id="KW-0560">Oxidoreductase</keyword>
<evidence type="ECO:0000313" key="16">
    <source>
        <dbReference type="EMBL" id="AFL67514.1"/>
    </source>
</evidence>
<gene>
    <name evidence="16" type="ordered locus">Sulba_0187</name>
</gene>
<name>I3XU90_SULBS</name>
<evidence type="ECO:0000256" key="6">
    <source>
        <dbReference type="ARBA" id="ARBA00022605"/>
    </source>
</evidence>
<dbReference type="InterPro" id="IPR036291">
    <property type="entry name" value="NAD(P)-bd_dom_sf"/>
</dbReference>
<evidence type="ECO:0000256" key="12">
    <source>
        <dbReference type="PIRSR" id="PIRSR000098-2"/>
    </source>
</evidence>
<evidence type="ECO:0000256" key="1">
    <source>
        <dbReference type="ARBA" id="ARBA00005056"/>
    </source>
</evidence>
<dbReference type="HOGENOM" id="CLU_009116_1_0_7"/>
<sequence length="423" mass="46312">MIKVGIIGVGTVGSHVVKILQENEDIITARSGKKIVPIMGIVRDTRKKRDVSIPLSSNVDDVLENPEIDIVIELMGGVDEAYQIVTRALKNKKAVVTANKALLAYHRYELRDLAGSTPIGYEASVAGGIPIIKALREGLSANHIEAIKGIMNGTCNFILTKMMNEKAEFTDVLKEAQALGYAEADPTFDVGGFDAAHKLLILASIAYGIDVKPEEILIEGIEYINSEDIYFAKEFGYNIKLLTIAKKSGNEVELRVHPALVPMKQMIAKVDGVMNGISVIGDRVGETMYYGPGAGGSATASAVVSDLIDIARHQKNSPMLGFIKPLEKSGLTLMPKNNICTQYYIRATVIDKIGVLSKISEILGKHSISIRSFLQKQDGKREECAVLLFSTHTCKEHDIQNALHELSELEFIEHKPVMIRIEE</sequence>
<evidence type="ECO:0000256" key="3">
    <source>
        <dbReference type="ARBA" id="ARBA00006753"/>
    </source>
</evidence>
<dbReference type="SUPFAM" id="SSF51735">
    <property type="entry name" value="NAD(P)-binding Rossmann-fold domains"/>
    <property type="match status" value="1"/>
</dbReference>
<dbReference type="SUPFAM" id="SSF55021">
    <property type="entry name" value="ACT-like"/>
    <property type="match status" value="1"/>
</dbReference>
<dbReference type="EMBL" id="CP003333">
    <property type="protein sequence ID" value="AFL67514.1"/>
    <property type="molecule type" value="Genomic_DNA"/>
</dbReference>
<keyword evidence="7 13" id="KW-0791">Threonine biosynthesis</keyword>
<evidence type="ECO:0000313" key="17">
    <source>
        <dbReference type="Proteomes" id="UP000006176"/>
    </source>
</evidence>
<keyword evidence="17" id="KW-1185">Reference proteome</keyword>
<feature type="binding site" evidence="12">
    <location>
        <position position="183"/>
    </location>
    <ligand>
        <name>L-homoserine</name>
        <dbReference type="ChEBI" id="CHEBI:57476"/>
    </ligand>
</feature>
<comment type="similarity">
    <text evidence="3 14">Belongs to the homoserine dehydrogenase family.</text>
</comment>
<dbReference type="Proteomes" id="UP000006176">
    <property type="component" value="Chromosome"/>
</dbReference>
<dbReference type="InterPro" id="IPR016204">
    <property type="entry name" value="HDH"/>
</dbReference>
<evidence type="ECO:0000256" key="8">
    <source>
        <dbReference type="ARBA" id="ARBA00022857"/>
    </source>
</evidence>
<protein>
    <recommendedName>
        <fullName evidence="5 13">Homoserine dehydrogenase</fullName>
        <ecNumber evidence="4 13">1.1.1.3</ecNumber>
    </recommendedName>
</protein>
<dbReference type="EC" id="1.1.1.3" evidence="4 13"/>
<dbReference type="GO" id="GO:0004412">
    <property type="term" value="F:homoserine dehydrogenase activity"/>
    <property type="evidence" value="ECO:0007669"/>
    <property type="project" value="UniProtKB-EC"/>
</dbReference>
<dbReference type="eggNOG" id="COG0460">
    <property type="taxonomic scope" value="Bacteria"/>
</dbReference>
<dbReference type="PATRIC" id="fig|760154.4.peg.184"/>
<evidence type="ECO:0000256" key="2">
    <source>
        <dbReference type="ARBA" id="ARBA00005062"/>
    </source>
</evidence>
<evidence type="ECO:0000259" key="15">
    <source>
        <dbReference type="PROSITE" id="PS51671"/>
    </source>
</evidence>
<dbReference type="SUPFAM" id="SSF55347">
    <property type="entry name" value="Glyceraldehyde-3-phosphate dehydrogenase-like, C-terminal domain"/>
    <property type="match status" value="1"/>
</dbReference>
<keyword evidence="10 13" id="KW-0486">Methionine biosynthesis</keyword>
<evidence type="ECO:0000256" key="7">
    <source>
        <dbReference type="ARBA" id="ARBA00022697"/>
    </source>
</evidence>
<comment type="pathway">
    <text evidence="2 13">Amino-acid biosynthesis; L-methionine biosynthesis via de novo pathway; L-homoserine from L-aspartate: step 3/3.</text>
</comment>
<dbReference type="Gene3D" id="3.40.50.720">
    <property type="entry name" value="NAD(P)-binding Rossmann-like Domain"/>
    <property type="match status" value="1"/>
</dbReference>
<dbReference type="PANTHER" id="PTHR43331">
    <property type="entry name" value="HOMOSERINE DEHYDROGENASE"/>
    <property type="match status" value="1"/>
</dbReference>
<dbReference type="GO" id="GO:0009088">
    <property type="term" value="P:threonine biosynthetic process"/>
    <property type="evidence" value="ECO:0007669"/>
    <property type="project" value="UniProtKB-UniPathway"/>
</dbReference>
<dbReference type="Gene3D" id="3.30.360.10">
    <property type="entry name" value="Dihydrodipicolinate Reductase, domain 2"/>
    <property type="match status" value="1"/>
</dbReference>
<feature type="binding site" evidence="12">
    <location>
        <position position="100"/>
    </location>
    <ligand>
        <name>NADPH</name>
        <dbReference type="ChEBI" id="CHEBI:57783"/>
    </ligand>
</feature>
<dbReference type="KEGG" id="sba:Sulba_0187"/>
<evidence type="ECO:0000256" key="11">
    <source>
        <dbReference type="PIRSR" id="PIRSR000098-1"/>
    </source>
</evidence>
<dbReference type="InterPro" id="IPR045865">
    <property type="entry name" value="ACT-like_dom_sf"/>
</dbReference>
<dbReference type="RefSeq" id="WP_014768398.1">
    <property type="nucleotide sequence ID" value="NC_018002.1"/>
</dbReference>
<dbReference type="UniPathway" id="UPA00051">
    <property type="reaction ID" value="UER00465"/>
</dbReference>
<keyword evidence="8 12" id="KW-0521">NADP</keyword>
<dbReference type="Pfam" id="PF03447">
    <property type="entry name" value="NAD_binding_3"/>
    <property type="match status" value="1"/>
</dbReference>
<dbReference type="Pfam" id="PF00742">
    <property type="entry name" value="Homoserine_dh"/>
    <property type="match status" value="1"/>
</dbReference>
<dbReference type="InterPro" id="IPR001342">
    <property type="entry name" value="HDH_cat"/>
</dbReference>
<dbReference type="OrthoDB" id="9808167at2"/>
<comment type="pathway">
    <text evidence="1 13">Amino-acid biosynthesis; L-threonine biosynthesis; L-threonine from L-aspartate: step 3/5.</text>
</comment>
<feature type="domain" description="ACT" evidence="15">
    <location>
        <begin position="344"/>
        <end position="420"/>
    </location>
</feature>
<accession>I3XU90</accession>
<dbReference type="PIRSF" id="PIRSF000098">
    <property type="entry name" value="Homoser_dehydrog"/>
    <property type="match status" value="1"/>
</dbReference>
<dbReference type="STRING" id="760154.Sulba_0187"/>
<evidence type="ECO:0000256" key="4">
    <source>
        <dbReference type="ARBA" id="ARBA00013213"/>
    </source>
</evidence>
<dbReference type="NCBIfam" id="NF004976">
    <property type="entry name" value="PRK06349.1"/>
    <property type="match status" value="1"/>
</dbReference>
<dbReference type="PANTHER" id="PTHR43331:SF1">
    <property type="entry name" value="HOMOSERINE DEHYDROGENASE"/>
    <property type="match status" value="1"/>
</dbReference>
<dbReference type="GO" id="GO:0050661">
    <property type="term" value="F:NADP binding"/>
    <property type="evidence" value="ECO:0007669"/>
    <property type="project" value="InterPro"/>
</dbReference>